<protein>
    <submittedName>
        <fullName evidence="1">Uncharacterized protein</fullName>
    </submittedName>
</protein>
<gene>
    <name evidence="1" type="ORF">XENOCAPTIV_022528</name>
</gene>
<dbReference type="EMBL" id="JAHRIN010058866">
    <property type="protein sequence ID" value="MEQ2211305.1"/>
    <property type="molecule type" value="Genomic_DNA"/>
</dbReference>
<name>A0ABV0RSU1_9TELE</name>
<dbReference type="Proteomes" id="UP001434883">
    <property type="component" value="Unassembled WGS sequence"/>
</dbReference>
<accession>A0ABV0RSU1</accession>
<comment type="caution">
    <text evidence="1">The sequence shown here is derived from an EMBL/GenBank/DDBJ whole genome shotgun (WGS) entry which is preliminary data.</text>
</comment>
<reference evidence="1 2" key="1">
    <citation type="submission" date="2021-06" db="EMBL/GenBank/DDBJ databases">
        <authorList>
            <person name="Palmer J.M."/>
        </authorList>
    </citation>
    <scope>NUCLEOTIDE SEQUENCE [LARGE SCALE GENOMIC DNA]</scope>
    <source>
        <strain evidence="1 2">XC_2019</strain>
        <tissue evidence="1">Muscle</tissue>
    </source>
</reference>
<organism evidence="1 2">
    <name type="scientific">Xenoophorus captivus</name>
    <dbReference type="NCBI Taxonomy" id="1517983"/>
    <lineage>
        <taxon>Eukaryota</taxon>
        <taxon>Metazoa</taxon>
        <taxon>Chordata</taxon>
        <taxon>Craniata</taxon>
        <taxon>Vertebrata</taxon>
        <taxon>Euteleostomi</taxon>
        <taxon>Actinopterygii</taxon>
        <taxon>Neopterygii</taxon>
        <taxon>Teleostei</taxon>
        <taxon>Neoteleostei</taxon>
        <taxon>Acanthomorphata</taxon>
        <taxon>Ovalentaria</taxon>
        <taxon>Atherinomorphae</taxon>
        <taxon>Cyprinodontiformes</taxon>
        <taxon>Goodeidae</taxon>
        <taxon>Xenoophorus</taxon>
    </lineage>
</organism>
<evidence type="ECO:0000313" key="2">
    <source>
        <dbReference type="Proteomes" id="UP001434883"/>
    </source>
</evidence>
<evidence type="ECO:0000313" key="1">
    <source>
        <dbReference type="EMBL" id="MEQ2211305.1"/>
    </source>
</evidence>
<proteinExistence type="predicted"/>
<sequence length="112" mass="12436">MLQLKQRLIGPGNVFPALFQSSIEGVCVNCILGFLFSANRSDTWSGLLALWPICSDLLGVQRRYSPDIGCNKWGFQRLYINNTNDNTTIAVSLSKDFTISLTNLNGCSCYHV</sequence>
<keyword evidence="2" id="KW-1185">Reference proteome</keyword>